<dbReference type="PROSITE" id="PS01124">
    <property type="entry name" value="HTH_ARAC_FAMILY_2"/>
    <property type="match status" value="1"/>
</dbReference>
<dbReference type="AlphaFoldDB" id="A0A1M5P803"/>
<proteinExistence type="predicted"/>
<dbReference type="GO" id="GO:0000976">
    <property type="term" value="F:transcription cis-regulatory region binding"/>
    <property type="evidence" value="ECO:0007669"/>
    <property type="project" value="TreeGrafter"/>
</dbReference>
<dbReference type="SUPFAM" id="SSF46689">
    <property type="entry name" value="Homeodomain-like"/>
    <property type="match status" value="1"/>
</dbReference>
<dbReference type="Proteomes" id="UP000184268">
    <property type="component" value="Unassembled WGS sequence"/>
</dbReference>
<dbReference type="RefSeq" id="WP_067658749.1">
    <property type="nucleotide sequence ID" value="NZ_FQXG01000001.1"/>
</dbReference>
<organism evidence="5 6">
    <name type="scientific">Ferrimonas marina</name>
    <dbReference type="NCBI Taxonomy" id="299255"/>
    <lineage>
        <taxon>Bacteria</taxon>
        <taxon>Pseudomonadati</taxon>
        <taxon>Pseudomonadota</taxon>
        <taxon>Gammaproteobacteria</taxon>
        <taxon>Alteromonadales</taxon>
        <taxon>Ferrimonadaceae</taxon>
        <taxon>Ferrimonas</taxon>
    </lineage>
</organism>
<keyword evidence="2 5" id="KW-0238">DNA-binding</keyword>
<dbReference type="SMART" id="SM00342">
    <property type="entry name" value="HTH_ARAC"/>
    <property type="match status" value="1"/>
</dbReference>
<evidence type="ECO:0000256" key="1">
    <source>
        <dbReference type="ARBA" id="ARBA00023015"/>
    </source>
</evidence>
<keyword evidence="3" id="KW-0804">Transcription</keyword>
<evidence type="ECO:0000256" key="3">
    <source>
        <dbReference type="ARBA" id="ARBA00023163"/>
    </source>
</evidence>
<evidence type="ECO:0000313" key="6">
    <source>
        <dbReference type="Proteomes" id="UP000184268"/>
    </source>
</evidence>
<dbReference type="PANTHER" id="PTHR47894">
    <property type="entry name" value="HTH-TYPE TRANSCRIPTIONAL REGULATOR GADX"/>
    <property type="match status" value="1"/>
</dbReference>
<keyword evidence="6" id="KW-1185">Reference proteome</keyword>
<dbReference type="InterPro" id="IPR032687">
    <property type="entry name" value="AraC-type_N"/>
</dbReference>
<dbReference type="Gene3D" id="1.10.10.60">
    <property type="entry name" value="Homeodomain-like"/>
    <property type="match status" value="1"/>
</dbReference>
<protein>
    <submittedName>
        <fullName evidence="5">AraC-type DNA-binding protein</fullName>
    </submittedName>
</protein>
<dbReference type="STRING" id="299255.SAMN02745129_1321"/>
<evidence type="ECO:0000256" key="2">
    <source>
        <dbReference type="ARBA" id="ARBA00023125"/>
    </source>
</evidence>
<dbReference type="GO" id="GO:0003700">
    <property type="term" value="F:DNA-binding transcription factor activity"/>
    <property type="evidence" value="ECO:0007669"/>
    <property type="project" value="InterPro"/>
</dbReference>
<feature type="domain" description="HTH araC/xylS-type" evidence="4">
    <location>
        <begin position="220"/>
        <end position="317"/>
    </location>
</feature>
<sequence>MKTLPIGLAKLASPFLHYLQQSGHNPALLRQMFPFEQADLEGCGRYLPSYAIGLVAEGAAQLTGKADLGFRAAEVMGFSVLPQPMRQAITQSDDVLTGLVRTLEQQHLLGSHARLEMSVSGNLVTLSHQSALSVRSRGHDHATNFTTAMLLALLRHYFSDQWTPMEIGMADRRISPELLQQQTGCSQVLEDSDQNQIRFWLSQASEEASLQFEQNSEPFERLMAVMNAYWRHPQFSLEFVAHLFGVSERTVQRLLARHGVRFRDYHNGKKAEEAQNMLRRGQTVAQVAEQLGYSDPSNFSRALKRQTRCCPSVLRATN</sequence>
<gene>
    <name evidence="5" type="ORF">SAMN02745129_1321</name>
</gene>
<dbReference type="Pfam" id="PF12625">
    <property type="entry name" value="Arabinose_bd"/>
    <property type="match status" value="1"/>
</dbReference>
<accession>A0A1M5P803</accession>
<dbReference type="PANTHER" id="PTHR47894:SF4">
    <property type="entry name" value="HTH-TYPE TRANSCRIPTIONAL REGULATOR GADX"/>
    <property type="match status" value="1"/>
</dbReference>
<name>A0A1M5P803_9GAMM</name>
<dbReference type="EMBL" id="FQXG01000001">
    <property type="protein sequence ID" value="SHG97827.1"/>
    <property type="molecule type" value="Genomic_DNA"/>
</dbReference>
<evidence type="ECO:0000259" key="4">
    <source>
        <dbReference type="PROSITE" id="PS01124"/>
    </source>
</evidence>
<keyword evidence="1" id="KW-0805">Transcription regulation</keyword>
<dbReference type="GO" id="GO:0005829">
    <property type="term" value="C:cytosol"/>
    <property type="evidence" value="ECO:0007669"/>
    <property type="project" value="TreeGrafter"/>
</dbReference>
<reference evidence="6" key="1">
    <citation type="submission" date="2016-11" db="EMBL/GenBank/DDBJ databases">
        <authorList>
            <person name="Varghese N."/>
            <person name="Submissions S."/>
        </authorList>
    </citation>
    <scope>NUCLEOTIDE SEQUENCE [LARGE SCALE GENOMIC DNA]</scope>
    <source>
        <strain evidence="6">DSM 16917</strain>
    </source>
</reference>
<dbReference type="OrthoDB" id="6396588at2"/>
<dbReference type="InterPro" id="IPR018060">
    <property type="entry name" value="HTH_AraC"/>
</dbReference>
<dbReference type="InterPro" id="IPR009057">
    <property type="entry name" value="Homeodomain-like_sf"/>
</dbReference>
<dbReference type="Pfam" id="PF12833">
    <property type="entry name" value="HTH_18"/>
    <property type="match status" value="1"/>
</dbReference>
<evidence type="ECO:0000313" key="5">
    <source>
        <dbReference type="EMBL" id="SHG97827.1"/>
    </source>
</evidence>